<dbReference type="EC" id="2.3.1.-" evidence="1"/>
<evidence type="ECO:0000313" key="1">
    <source>
        <dbReference type="EMBL" id="BAU54422.1"/>
    </source>
</evidence>
<keyword evidence="2" id="KW-1185">Reference proteome</keyword>
<reference evidence="1 2" key="1">
    <citation type="submission" date="2015-12" db="EMBL/GenBank/DDBJ databases">
        <title>Genome sequence of Mucilaginibacter gotjawali.</title>
        <authorList>
            <person name="Lee J.S."/>
            <person name="Lee K.C."/>
            <person name="Kim K.K."/>
            <person name="Lee B.W."/>
        </authorList>
    </citation>
    <scope>NUCLEOTIDE SEQUENCE [LARGE SCALE GENOMIC DNA]</scope>
    <source>
        <strain evidence="1 2">SA3-7</strain>
    </source>
</reference>
<dbReference type="PANTHER" id="PTHR43792">
    <property type="entry name" value="GNAT FAMILY, PUTATIVE (AFU_ORTHOLOGUE AFUA_3G00765)-RELATED-RELATED"/>
    <property type="match status" value="1"/>
</dbReference>
<dbReference type="OrthoDB" id="9788916at2"/>
<dbReference type="Proteomes" id="UP000218263">
    <property type="component" value="Chromosome"/>
</dbReference>
<keyword evidence="1" id="KW-0808">Transferase</keyword>
<organism evidence="1 2">
    <name type="scientific">Mucilaginibacter gotjawali</name>
    <dbReference type="NCBI Taxonomy" id="1550579"/>
    <lineage>
        <taxon>Bacteria</taxon>
        <taxon>Pseudomonadati</taxon>
        <taxon>Bacteroidota</taxon>
        <taxon>Sphingobacteriia</taxon>
        <taxon>Sphingobacteriales</taxon>
        <taxon>Sphingobacteriaceae</taxon>
        <taxon>Mucilaginibacter</taxon>
    </lineage>
</organism>
<name>A0A0X8X3E3_9SPHI</name>
<dbReference type="RefSeq" id="WP_096352361.1">
    <property type="nucleotide sequence ID" value="NZ_AP017313.1"/>
</dbReference>
<dbReference type="InterPro" id="IPR016181">
    <property type="entry name" value="Acyl_CoA_acyltransferase"/>
</dbReference>
<evidence type="ECO:0000313" key="2">
    <source>
        <dbReference type="Proteomes" id="UP000218263"/>
    </source>
</evidence>
<dbReference type="GO" id="GO:0016747">
    <property type="term" value="F:acyltransferase activity, transferring groups other than amino-acyl groups"/>
    <property type="evidence" value="ECO:0007669"/>
    <property type="project" value="InterPro"/>
</dbReference>
<proteinExistence type="predicted"/>
<dbReference type="InterPro" id="IPR051531">
    <property type="entry name" value="N-acetyltransferase"/>
</dbReference>
<keyword evidence="1" id="KW-0012">Acyltransferase</keyword>
<dbReference type="SUPFAM" id="SSF55729">
    <property type="entry name" value="Acyl-CoA N-acyltransferases (Nat)"/>
    <property type="match status" value="1"/>
</dbReference>
<dbReference type="KEGG" id="mgot:MgSA37_02598"/>
<dbReference type="AlphaFoldDB" id="A0A0X8X3E3"/>
<accession>A0A0X8X3E3</accession>
<protein>
    <submittedName>
        <fullName evidence="1">Putative ribosomal N-acetyltransferase YdaF</fullName>
        <ecNumber evidence="1">2.3.1.-</ecNumber>
    </submittedName>
</protein>
<dbReference type="Pfam" id="PF13302">
    <property type="entry name" value="Acetyltransf_3"/>
    <property type="match status" value="1"/>
</dbReference>
<dbReference type="PANTHER" id="PTHR43792:SF1">
    <property type="entry name" value="N-ACETYLTRANSFERASE DOMAIN-CONTAINING PROTEIN"/>
    <property type="match status" value="1"/>
</dbReference>
<dbReference type="InterPro" id="IPR000182">
    <property type="entry name" value="GNAT_dom"/>
</dbReference>
<dbReference type="PROSITE" id="PS51186">
    <property type="entry name" value="GNAT"/>
    <property type="match status" value="1"/>
</dbReference>
<dbReference type="Gene3D" id="3.40.630.30">
    <property type="match status" value="1"/>
</dbReference>
<gene>
    <name evidence="1" type="primary">ydaF_2</name>
    <name evidence="1" type="ORF">MgSA37_02598</name>
</gene>
<sequence length="187" mass="21369">MGGDEIILETERLIFRQTTIEDLDAYCDMEADPDVRRFVGGKPRSREEAEKRFLPSLQPATNGLHMWAAVLKRGNKYVGRCGIYPHFDGNGEPIPGEASFGVYLAKAWWGMGLATEAGRAFLKYGFEQLNLDRIVTMIQVGNDASVRVVEKIGFELMMIEKGEWRDFYHFAINRHRFDNFTNIVKSL</sequence>
<dbReference type="EMBL" id="AP017313">
    <property type="protein sequence ID" value="BAU54422.1"/>
    <property type="molecule type" value="Genomic_DNA"/>
</dbReference>